<feature type="region of interest" description="Disordered" evidence="10">
    <location>
        <begin position="1163"/>
        <end position="1188"/>
    </location>
</feature>
<comment type="similarity">
    <text evidence="2">Belongs to the DEAD box helicase family. DEAH subfamily. FANCM sub-subfamily.</text>
</comment>
<proteinExistence type="inferred from homology"/>
<feature type="domain" description="Helicase C-terminal" evidence="12">
    <location>
        <begin position="416"/>
        <end position="582"/>
    </location>
</feature>
<evidence type="ECO:0000256" key="6">
    <source>
        <dbReference type="ARBA" id="ARBA00022806"/>
    </source>
</evidence>
<sequence>MDIEWIDDDDELVAALAVHEQQITEQSEEKPRHGSSNKACEGFDMSTGHNWIYPNNNPLRTYQQSIVQSALFKNTLVVLPTGLGKTFIAAVLMYNFYRWYPKGKIVFMAPTRPLVSQQISASQKTMPFPSADTVQLTGQLPRNKRAELWATKRVFFATPQVVYSDMLDADAFPFSSIKMMVVDEAHRAKGRYAYTQVADCLMTRNHNFRMLALSATPGRTMEDVATVCKNLYISNLQVRWDNSIDVQPYIHRRTIRTIVVSLKERIKESREKLLQIIEPYLRQLIEAEIFKGNKGSISKNSLLFEQKTFTERSAQGQRHPDHNIIMGNFSMCISMYHSLELMERHGLRVFVNNFDADEDGREKFVLARDGELRNLVEKVRLELGANPLDYTTHTMTNGEVPAIPVDLDFGHDKYEKLRQVLVQHFESKTDSRAIVFCEYRESVMLIHRLLLQHRPVLRPRCFVGQGSTVGASYALTQKQQLQIMADFRAGTSNVLVATSIGEEGIDVGEVELIVCFDICSSNPTRFVQRIGRTGRKKNGEVVMLVTEGREQQVLKEVLANKDQINKKLLNSSVVKLSLYEHNPRMVPTQFQPKCQEKHMETAVEEKPKPKSSAKPKNVSKQMKEIVKSGNLMKYFKELTPSESQQGILEGMQPYQMSESSQQMVKQQVLRRSVNLKNFFTESESSSTLTSSQEDVQRLRKLSRLLQSNKPLIIDSQDLISHLQDEQLPKPLKLYLLQSNPHFLRETLSKMQVQSQLHITDDRLNSRQQRTRNNYLLLLDICNGSDKLEDLLQEEKSVLEITFRDLRNPMDQQKEREFIDNCDKIFEGLDEQGLNSDNFELKQDLLEKLELRNLEVTVNEQLGGIETSWSEDEWEEREVEVKGESLYLDQQFNFSTADAVPLSSTPLRVKHESRLREEAEGECNSRVAASDLGDNLGRLNSLMSTSESILKTEPTEISPPSHIQESIIEANLYPVVVESEIYPLSLEENKVSAEPISDMKIHAESTIDLDIDLDDFLEPMDKEVELISQKKVLQFIDLVDPKAEKAQLMTQQTTETCDDDLELLTEDFLEPMREEVELISQQKLDEFKDFLEPMSEELELMSQQKRENLSPNTEVKEKKLSLSQSKNNSRNVSPDIFGSDSLSPWKPQGKSLAAKLAAKTVAKALPPPVLKSPENRKRTNPQTQDKSPSIFDLYLNRMRGRGRLAKAAETLHRLTSNTSNTLANDEEDSPIARRPSKRKIVISSDEEEERKTQVAVTEGYYESDDYEQIPDTQMCETPTPPIRPRQKRSKFNSFILDEADKSGSEHEEEAETTIGTYLKDSVIVSSDEDDHNDTNTHAIYLRAMKSPVQRPGAFKMPPPRVYRDESHIFSQPVEDDSSQYMQCSFIVDDESSAIESGRDVFECPLEKAERILKERRKLRRQGKLQQEPLNKRRRLQTMSTSSDEEDVVLVK</sequence>
<keyword evidence="4" id="KW-0227">DNA damage</keyword>
<dbReference type="OrthoDB" id="6513042at2759"/>
<evidence type="ECO:0000256" key="10">
    <source>
        <dbReference type="SAM" id="MobiDB-lite"/>
    </source>
</evidence>
<dbReference type="SMART" id="SM00487">
    <property type="entry name" value="DEXDc"/>
    <property type="match status" value="1"/>
</dbReference>
<dbReference type="PROSITE" id="PS51194">
    <property type="entry name" value="HELICASE_CTER"/>
    <property type="match status" value="1"/>
</dbReference>
<evidence type="ECO:0000256" key="4">
    <source>
        <dbReference type="ARBA" id="ARBA00022763"/>
    </source>
</evidence>
<evidence type="ECO:0000256" key="3">
    <source>
        <dbReference type="ARBA" id="ARBA00022741"/>
    </source>
</evidence>
<dbReference type="InterPro" id="IPR001650">
    <property type="entry name" value="Helicase_C-like"/>
</dbReference>
<dbReference type="InterPro" id="IPR044749">
    <property type="entry name" value="FANCM_DEXDc"/>
</dbReference>
<dbReference type="GO" id="GO:0000400">
    <property type="term" value="F:four-way junction DNA binding"/>
    <property type="evidence" value="ECO:0007669"/>
    <property type="project" value="TreeGrafter"/>
</dbReference>
<evidence type="ECO:0000259" key="11">
    <source>
        <dbReference type="PROSITE" id="PS51192"/>
    </source>
</evidence>
<dbReference type="Pfam" id="PF00270">
    <property type="entry name" value="DEAD"/>
    <property type="match status" value="1"/>
</dbReference>
<accession>A0A6P4E7G9</accession>
<evidence type="ECO:0000256" key="5">
    <source>
        <dbReference type="ARBA" id="ARBA00022801"/>
    </source>
</evidence>
<dbReference type="GO" id="GO:0005524">
    <property type="term" value="F:ATP binding"/>
    <property type="evidence" value="ECO:0007669"/>
    <property type="project" value="UniProtKB-KW"/>
</dbReference>
<protein>
    <submittedName>
        <fullName evidence="13">Uncharacterized protein LOC108037354 isoform X1</fullName>
    </submittedName>
</protein>
<dbReference type="InterPro" id="IPR027417">
    <property type="entry name" value="P-loop_NTPase"/>
</dbReference>
<feature type="domain" description="Helicase ATP-binding" evidence="11">
    <location>
        <begin position="66"/>
        <end position="235"/>
    </location>
</feature>
<keyword evidence="3" id="KW-0547">Nucleotide-binding</keyword>
<dbReference type="InterPro" id="IPR039686">
    <property type="entry name" value="FANCM/Mph1-like_ID"/>
</dbReference>
<dbReference type="SUPFAM" id="SSF52540">
    <property type="entry name" value="P-loop containing nucleoside triphosphate hydrolases"/>
    <property type="match status" value="1"/>
</dbReference>
<feature type="compositionally biased region" description="Low complexity" evidence="10">
    <location>
        <begin position="610"/>
        <end position="620"/>
    </location>
</feature>
<dbReference type="GO" id="GO:0036297">
    <property type="term" value="P:interstrand cross-link repair"/>
    <property type="evidence" value="ECO:0007669"/>
    <property type="project" value="TreeGrafter"/>
</dbReference>
<dbReference type="PANTHER" id="PTHR14025:SF20">
    <property type="entry name" value="FANCONI ANEMIA GROUP M PROTEIN"/>
    <property type="match status" value="1"/>
</dbReference>
<feature type="compositionally biased region" description="Acidic residues" evidence="10">
    <location>
        <begin position="1441"/>
        <end position="1450"/>
    </location>
</feature>
<evidence type="ECO:0000256" key="2">
    <source>
        <dbReference type="ARBA" id="ARBA00009889"/>
    </source>
</evidence>
<evidence type="ECO:0000256" key="1">
    <source>
        <dbReference type="ARBA" id="ARBA00004123"/>
    </source>
</evidence>
<dbReference type="PROSITE" id="PS51192">
    <property type="entry name" value="HELICASE_ATP_BIND_1"/>
    <property type="match status" value="1"/>
</dbReference>
<reference evidence="13" key="1">
    <citation type="submission" date="2025-08" db="UniProtKB">
        <authorList>
            <consortium name="RefSeq"/>
        </authorList>
    </citation>
    <scope>IDENTIFICATION</scope>
</reference>
<dbReference type="InterPro" id="IPR014001">
    <property type="entry name" value="Helicase_ATP-bd"/>
</dbReference>
<dbReference type="Gene3D" id="3.40.50.300">
    <property type="entry name" value="P-loop containing nucleotide triphosphate hydrolases"/>
    <property type="match status" value="2"/>
</dbReference>
<feature type="compositionally biased region" description="Basic and acidic residues" evidence="10">
    <location>
        <begin position="1103"/>
        <end position="1119"/>
    </location>
</feature>
<keyword evidence="8" id="KW-0234">DNA repair</keyword>
<dbReference type="Gene3D" id="1.20.1320.20">
    <property type="entry name" value="hef helicase domain"/>
    <property type="match status" value="1"/>
</dbReference>
<dbReference type="GO" id="GO:0005634">
    <property type="term" value="C:nucleus"/>
    <property type="evidence" value="ECO:0007669"/>
    <property type="project" value="UniProtKB-SubCell"/>
</dbReference>
<keyword evidence="7" id="KW-0067">ATP-binding</keyword>
<organism evidence="13">
    <name type="scientific">Drosophila rhopaloa</name>
    <name type="common">Fruit fly</name>
    <dbReference type="NCBI Taxonomy" id="1041015"/>
    <lineage>
        <taxon>Eukaryota</taxon>
        <taxon>Metazoa</taxon>
        <taxon>Ecdysozoa</taxon>
        <taxon>Arthropoda</taxon>
        <taxon>Hexapoda</taxon>
        <taxon>Insecta</taxon>
        <taxon>Pterygota</taxon>
        <taxon>Neoptera</taxon>
        <taxon>Endopterygota</taxon>
        <taxon>Diptera</taxon>
        <taxon>Brachycera</taxon>
        <taxon>Muscomorpha</taxon>
        <taxon>Ephydroidea</taxon>
        <taxon>Drosophilidae</taxon>
        <taxon>Drosophila</taxon>
        <taxon>Sophophora</taxon>
    </lineage>
</organism>
<comment type="subcellular location">
    <subcellularLocation>
        <location evidence="1">Nucleus</location>
    </subcellularLocation>
</comment>
<keyword evidence="5" id="KW-0378">Hydrolase</keyword>
<keyword evidence="6" id="KW-0347">Helicase</keyword>
<dbReference type="InterPro" id="IPR011545">
    <property type="entry name" value="DEAD/DEAH_box_helicase_dom"/>
</dbReference>
<evidence type="ECO:0000259" key="12">
    <source>
        <dbReference type="PROSITE" id="PS51194"/>
    </source>
</evidence>
<feature type="region of interest" description="Disordered" evidence="10">
    <location>
        <begin position="1415"/>
        <end position="1450"/>
    </location>
</feature>
<dbReference type="Pfam" id="PF00271">
    <property type="entry name" value="Helicase_C"/>
    <property type="match status" value="1"/>
</dbReference>
<evidence type="ECO:0000256" key="8">
    <source>
        <dbReference type="ARBA" id="ARBA00023204"/>
    </source>
</evidence>
<keyword evidence="9" id="KW-0539">Nucleus</keyword>
<dbReference type="RefSeq" id="XP_016969391.1">
    <property type="nucleotide sequence ID" value="XM_017113902.1"/>
</dbReference>
<dbReference type="GO" id="GO:0045003">
    <property type="term" value="P:double-strand break repair via synthesis-dependent strand annealing"/>
    <property type="evidence" value="ECO:0007669"/>
    <property type="project" value="TreeGrafter"/>
</dbReference>
<feature type="region of interest" description="Disordered" evidence="10">
    <location>
        <begin position="595"/>
        <end position="621"/>
    </location>
</feature>
<dbReference type="FunFam" id="3.40.50.300:FF:000861">
    <property type="entry name" value="Fanconi anemia, complementation group M"/>
    <property type="match status" value="1"/>
</dbReference>
<dbReference type="CDD" id="cd12091">
    <property type="entry name" value="FANCM_ID"/>
    <property type="match status" value="1"/>
</dbReference>
<dbReference type="SMART" id="SM00490">
    <property type="entry name" value="HELICc"/>
    <property type="match status" value="1"/>
</dbReference>
<feature type="region of interest" description="Disordered" evidence="10">
    <location>
        <begin position="1100"/>
        <end position="1143"/>
    </location>
</feature>
<evidence type="ECO:0000256" key="9">
    <source>
        <dbReference type="ARBA" id="ARBA00023242"/>
    </source>
</evidence>
<dbReference type="GO" id="GO:0016787">
    <property type="term" value="F:hydrolase activity"/>
    <property type="evidence" value="ECO:0007669"/>
    <property type="project" value="UniProtKB-KW"/>
</dbReference>
<dbReference type="FunFam" id="3.40.50.300:FF:002583">
    <property type="entry name" value="ATP-dependent DNA helicase fml1"/>
    <property type="match status" value="1"/>
</dbReference>
<name>A0A6P4E7G9_DRORH</name>
<dbReference type="GO" id="GO:0043138">
    <property type="term" value="F:3'-5' DNA helicase activity"/>
    <property type="evidence" value="ECO:0007669"/>
    <property type="project" value="InterPro"/>
</dbReference>
<dbReference type="GO" id="GO:0009378">
    <property type="term" value="F:four-way junction helicase activity"/>
    <property type="evidence" value="ECO:0007669"/>
    <property type="project" value="TreeGrafter"/>
</dbReference>
<gene>
    <name evidence="13" type="primary">LOC108037354</name>
</gene>
<dbReference type="FunFam" id="1.20.1320.20:FF:000001">
    <property type="entry name" value="Fanconi anemia, complementation group M"/>
    <property type="match status" value="1"/>
</dbReference>
<evidence type="ECO:0000313" key="13">
    <source>
        <dbReference type="RefSeq" id="XP_016969391.1"/>
    </source>
</evidence>
<dbReference type="GO" id="GO:0035825">
    <property type="term" value="P:homologous recombination"/>
    <property type="evidence" value="ECO:0007669"/>
    <property type="project" value="UniProtKB-ARBA"/>
</dbReference>
<dbReference type="CDD" id="cd18033">
    <property type="entry name" value="DEXDc_FANCM"/>
    <property type="match status" value="1"/>
</dbReference>
<dbReference type="PANTHER" id="PTHR14025">
    <property type="entry name" value="FANCONI ANEMIA GROUP M FANCM FAMILY MEMBER"/>
    <property type="match status" value="1"/>
</dbReference>
<evidence type="ECO:0000256" key="7">
    <source>
        <dbReference type="ARBA" id="ARBA00022840"/>
    </source>
</evidence>
<feature type="compositionally biased region" description="Basic and acidic residues" evidence="10">
    <location>
        <begin position="595"/>
        <end position="608"/>
    </location>
</feature>
<feature type="region of interest" description="Disordered" evidence="10">
    <location>
        <begin position="1214"/>
        <end position="1249"/>
    </location>
</feature>